<dbReference type="AlphaFoldDB" id="A0A0V0QV67"/>
<accession>A0A0V0QV67</accession>
<evidence type="ECO:0000256" key="7">
    <source>
        <dbReference type="RuleBase" id="RU079119"/>
    </source>
</evidence>
<protein>
    <recommendedName>
        <fullName evidence="7">Palmitoyltransferase</fullName>
        <ecNumber evidence="7">2.3.1.225</ecNumber>
    </recommendedName>
</protein>
<feature type="compositionally biased region" description="Basic and acidic residues" evidence="8">
    <location>
        <begin position="16"/>
        <end position="26"/>
    </location>
</feature>
<evidence type="ECO:0000256" key="1">
    <source>
        <dbReference type="ARBA" id="ARBA00004141"/>
    </source>
</evidence>
<dbReference type="OMA" id="TICVVYG"/>
<gene>
    <name evidence="10" type="ORF">PPERSA_03785</name>
</gene>
<dbReference type="OrthoDB" id="300166at2759"/>
<feature type="transmembrane region" description="Helical" evidence="7">
    <location>
        <begin position="143"/>
        <end position="163"/>
    </location>
</feature>
<evidence type="ECO:0000313" key="10">
    <source>
        <dbReference type="EMBL" id="KRX05848.1"/>
    </source>
</evidence>
<evidence type="ECO:0000256" key="3">
    <source>
        <dbReference type="ARBA" id="ARBA00022692"/>
    </source>
</evidence>
<comment type="subcellular location">
    <subcellularLocation>
        <location evidence="1">Membrane</location>
        <topology evidence="1">Multi-pass membrane protein</topology>
    </subcellularLocation>
</comment>
<keyword evidence="2 7" id="KW-0808">Transferase</keyword>
<evidence type="ECO:0000256" key="4">
    <source>
        <dbReference type="ARBA" id="ARBA00022989"/>
    </source>
</evidence>
<evidence type="ECO:0000256" key="8">
    <source>
        <dbReference type="SAM" id="MobiDB-lite"/>
    </source>
</evidence>
<keyword evidence="5 7" id="KW-0472">Membrane</keyword>
<keyword evidence="4 7" id="KW-1133">Transmembrane helix</keyword>
<dbReference type="GO" id="GO:0016020">
    <property type="term" value="C:membrane"/>
    <property type="evidence" value="ECO:0007669"/>
    <property type="project" value="UniProtKB-SubCell"/>
</dbReference>
<dbReference type="Proteomes" id="UP000054937">
    <property type="component" value="Unassembled WGS sequence"/>
</dbReference>
<keyword evidence="11" id="KW-1185">Reference proteome</keyword>
<evidence type="ECO:0000259" key="9">
    <source>
        <dbReference type="Pfam" id="PF01529"/>
    </source>
</evidence>
<dbReference type="GO" id="GO:0005794">
    <property type="term" value="C:Golgi apparatus"/>
    <property type="evidence" value="ECO:0007669"/>
    <property type="project" value="TreeGrafter"/>
</dbReference>
<dbReference type="GO" id="GO:0005783">
    <property type="term" value="C:endoplasmic reticulum"/>
    <property type="evidence" value="ECO:0007669"/>
    <property type="project" value="TreeGrafter"/>
</dbReference>
<feature type="transmembrane region" description="Helical" evidence="7">
    <location>
        <begin position="208"/>
        <end position="231"/>
    </location>
</feature>
<dbReference type="EC" id="2.3.1.225" evidence="7"/>
<reference evidence="10 11" key="1">
    <citation type="journal article" date="2015" name="Sci. Rep.">
        <title>Genome of the facultative scuticociliatosis pathogen Pseudocohnilembus persalinus provides insight into its virulence through horizontal gene transfer.</title>
        <authorList>
            <person name="Xiong J."/>
            <person name="Wang G."/>
            <person name="Cheng J."/>
            <person name="Tian M."/>
            <person name="Pan X."/>
            <person name="Warren A."/>
            <person name="Jiang C."/>
            <person name="Yuan D."/>
            <person name="Miao W."/>
        </authorList>
    </citation>
    <scope>NUCLEOTIDE SEQUENCE [LARGE SCALE GENOMIC DNA]</scope>
    <source>
        <strain evidence="10">36N120E</strain>
    </source>
</reference>
<feature type="transmembrane region" description="Helical" evidence="7">
    <location>
        <begin position="108"/>
        <end position="131"/>
    </location>
</feature>
<evidence type="ECO:0000256" key="5">
    <source>
        <dbReference type="ARBA" id="ARBA00023136"/>
    </source>
</evidence>
<dbReference type="EMBL" id="LDAU01000103">
    <property type="protein sequence ID" value="KRX05848.1"/>
    <property type="molecule type" value="Genomic_DNA"/>
</dbReference>
<dbReference type="GO" id="GO:0006612">
    <property type="term" value="P:protein targeting to membrane"/>
    <property type="evidence" value="ECO:0007669"/>
    <property type="project" value="TreeGrafter"/>
</dbReference>
<dbReference type="PANTHER" id="PTHR22883">
    <property type="entry name" value="ZINC FINGER DHHC DOMAIN CONTAINING PROTEIN"/>
    <property type="match status" value="1"/>
</dbReference>
<keyword evidence="6 7" id="KW-0012">Acyltransferase</keyword>
<keyword evidence="3 7" id="KW-0812">Transmembrane</keyword>
<dbReference type="PROSITE" id="PS50216">
    <property type="entry name" value="DHHC"/>
    <property type="match status" value="1"/>
</dbReference>
<sequence length="279" mass="32689">MEFNRQIPAKQPKSSQKIEQDIEQQKENNNQQQNINKNENENENKNKITQDGNLRIHTVRYCKTCKIMRPPRASHCGVCNQCVTEFDHHCSIIGVCIGERNTKHFCSLLLYLTLTSLMNTVISILLIIFIVQNDYQNFFKDLVTWDALFIIFLALFALSLFTYTFRDKGIFSLLITISFILLIVKTSIKNNQDGNSFFENPIWSILGFSIYFLFALFLTPMCIMYTANICYGLTLKEMDQIIHLKQQKQQQYLKWNLFKGIKNCCHTIFKTNRKSYVLI</sequence>
<name>A0A0V0QV67_PSEPJ</name>
<feature type="domain" description="Palmitoyltransferase DHHC" evidence="9">
    <location>
        <begin position="59"/>
        <end position="161"/>
    </location>
</feature>
<evidence type="ECO:0000313" key="11">
    <source>
        <dbReference type="Proteomes" id="UP000054937"/>
    </source>
</evidence>
<dbReference type="GO" id="GO:0019706">
    <property type="term" value="F:protein-cysteine S-palmitoyltransferase activity"/>
    <property type="evidence" value="ECO:0007669"/>
    <property type="project" value="UniProtKB-EC"/>
</dbReference>
<comment type="similarity">
    <text evidence="7">Belongs to the DHHC palmitoyltransferase family.</text>
</comment>
<evidence type="ECO:0000256" key="6">
    <source>
        <dbReference type="ARBA" id="ARBA00023315"/>
    </source>
</evidence>
<feature type="region of interest" description="Disordered" evidence="8">
    <location>
        <begin position="1"/>
        <end position="49"/>
    </location>
</feature>
<comment type="catalytic activity">
    <reaction evidence="7">
        <text>L-cysteinyl-[protein] + hexadecanoyl-CoA = S-hexadecanoyl-L-cysteinyl-[protein] + CoA</text>
        <dbReference type="Rhea" id="RHEA:36683"/>
        <dbReference type="Rhea" id="RHEA-COMP:10131"/>
        <dbReference type="Rhea" id="RHEA-COMP:11032"/>
        <dbReference type="ChEBI" id="CHEBI:29950"/>
        <dbReference type="ChEBI" id="CHEBI:57287"/>
        <dbReference type="ChEBI" id="CHEBI:57379"/>
        <dbReference type="ChEBI" id="CHEBI:74151"/>
        <dbReference type="EC" id="2.3.1.225"/>
    </reaction>
</comment>
<dbReference type="Pfam" id="PF01529">
    <property type="entry name" value="DHHC"/>
    <property type="match status" value="1"/>
</dbReference>
<dbReference type="InterPro" id="IPR039859">
    <property type="entry name" value="PFA4/ZDH16/20/ERF2-like"/>
</dbReference>
<feature type="compositionally biased region" description="Basic and acidic residues" evidence="8">
    <location>
        <begin position="38"/>
        <end position="48"/>
    </location>
</feature>
<dbReference type="InParanoid" id="A0A0V0QV67"/>
<comment type="caution">
    <text evidence="10">The sequence shown here is derived from an EMBL/GenBank/DDBJ whole genome shotgun (WGS) entry which is preliminary data.</text>
</comment>
<evidence type="ECO:0000256" key="2">
    <source>
        <dbReference type="ARBA" id="ARBA00022679"/>
    </source>
</evidence>
<proteinExistence type="inferred from homology"/>
<feature type="compositionally biased region" description="Low complexity" evidence="8">
    <location>
        <begin position="27"/>
        <end position="37"/>
    </location>
</feature>
<comment type="domain">
    <text evidence="7">The DHHC domain is required for palmitoyltransferase activity.</text>
</comment>
<dbReference type="InterPro" id="IPR001594">
    <property type="entry name" value="Palmitoyltrfase_DHHC"/>
</dbReference>
<feature type="transmembrane region" description="Helical" evidence="7">
    <location>
        <begin position="170"/>
        <end position="188"/>
    </location>
</feature>
<organism evidence="10 11">
    <name type="scientific">Pseudocohnilembus persalinus</name>
    <name type="common">Ciliate</name>
    <dbReference type="NCBI Taxonomy" id="266149"/>
    <lineage>
        <taxon>Eukaryota</taxon>
        <taxon>Sar</taxon>
        <taxon>Alveolata</taxon>
        <taxon>Ciliophora</taxon>
        <taxon>Intramacronucleata</taxon>
        <taxon>Oligohymenophorea</taxon>
        <taxon>Scuticociliatia</taxon>
        <taxon>Philasterida</taxon>
        <taxon>Pseudocohnilembidae</taxon>
        <taxon>Pseudocohnilembus</taxon>
    </lineage>
</organism>